<dbReference type="AlphaFoldDB" id="A0AAV7ZLH9"/>
<comment type="caution">
    <text evidence="7">The sequence shown here is derived from an EMBL/GenBank/DDBJ whole genome shotgun (WGS) entry which is preliminary data.</text>
</comment>
<feature type="compositionally biased region" description="Low complexity" evidence="5">
    <location>
        <begin position="211"/>
        <end position="240"/>
    </location>
</feature>
<evidence type="ECO:0000313" key="7">
    <source>
        <dbReference type="EMBL" id="KAJ3442543.1"/>
    </source>
</evidence>
<evidence type="ECO:0000259" key="6">
    <source>
        <dbReference type="PROSITE" id="PS51265"/>
    </source>
</evidence>
<feature type="domain" description="DBF4-type" evidence="6">
    <location>
        <begin position="155"/>
        <end position="204"/>
    </location>
</feature>
<dbReference type="GO" id="GO:0005634">
    <property type="term" value="C:nucleus"/>
    <property type="evidence" value="ECO:0007669"/>
    <property type="project" value="UniProtKB-ARBA"/>
</dbReference>
<name>A0AAV7ZLH9_9EUKA</name>
<feature type="compositionally biased region" description="Basic residues" evidence="5">
    <location>
        <begin position="70"/>
        <end position="81"/>
    </location>
</feature>
<dbReference type="GO" id="GO:0008270">
    <property type="term" value="F:zinc ion binding"/>
    <property type="evidence" value="ECO:0007669"/>
    <property type="project" value="UniProtKB-KW"/>
</dbReference>
<organism evidence="7 8">
    <name type="scientific">Anaeramoeba flamelloides</name>
    <dbReference type="NCBI Taxonomy" id="1746091"/>
    <lineage>
        <taxon>Eukaryota</taxon>
        <taxon>Metamonada</taxon>
        <taxon>Anaeramoebidae</taxon>
        <taxon>Anaeramoeba</taxon>
    </lineage>
</organism>
<dbReference type="EMBL" id="JANTQA010000026">
    <property type="protein sequence ID" value="KAJ3442543.1"/>
    <property type="molecule type" value="Genomic_DNA"/>
</dbReference>
<dbReference type="GO" id="GO:0003676">
    <property type="term" value="F:nucleic acid binding"/>
    <property type="evidence" value="ECO:0007669"/>
    <property type="project" value="InterPro"/>
</dbReference>
<dbReference type="Gene3D" id="6.10.250.3410">
    <property type="entry name" value="DBF zinc finger"/>
    <property type="match status" value="1"/>
</dbReference>
<keyword evidence="1" id="KW-0479">Metal-binding</keyword>
<evidence type="ECO:0000256" key="4">
    <source>
        <dbReference type="PROSITE-ProRule" id="PRU00600"/>
    </source>
</evidence>
<feature type="region of interest" description="Disordered" evidence="5">
    <location>
        <begin position="1"/>
        <end position="81"/>
    </location>
</feature>
<keyword evidence="3" id="KW-0862">Zinc</keyword>
<gene>
    <name evidence="7" type="ORF">M0812_12280</name>
</gene>
<dbReference type="FunFam" id="6.10.250.3410:FF:000001">
    <property type="entry name" value="Protein DBF4 homolog A"/>
    <property type="match status" value="1"/>
</dbReference>
<keyword evidence="2 4" id="KW-0863">Zinc-finger</keyword>
<proteinExistence type="predicted"/>
<evidence type="ECO:0000256" key="2">
    <source>
        <dbReference type="ARBA" id="ARBA00022771"/>
    </source>
</evidence>
<accession>A0AAV7ZLH9</accession>
<dbReference type="SMART" id="SM00586">
    <property type="entry name" value="ZnF_DBF"/>
    <property type="match status" value="1"/>
</dbReference>
<evidence type="ECO:0000313" key="8">
    <source>
        <dbReference type="Proteomes" id="UP001146793"/>
    </source>
</evidence>
<sequence length="252" mass="28960">MSNNPKKSQKSERFNKEPTTKKSSKTQKGNLIPTNKDHNGSFEKKSSKLGEGTRANIIISSKKKTNDRSNKHHHNQRSKKYYKKLRKIREHCKYPFILIEDTSLLFKSSSKIFKKIRIPSSRSFFKKRSRPLNPNYSLKMLNEKKKQKKPKKRKAVKGSGNCRICGKKYTDLDKHIQTKLHRNFAQDNENYYEIDLLFKKIGNKNVKNNLSEDSGSYSSSRSSAYSNSSSRSRSSSESSSTGYGPKSGTESD</sequence>
<feature type="compositionally biased region" description="Basic and acidic residues" evidence="5">
    <location>
        <begin position="9"/>
        <end position="20"/>
    </location>
</feature>
<dbReference type="InterPro" id="IPR006572">
    <property type="entry name" value="Znf_DBF"/>
</dbReference>
<evidence type="ECO:0000256" key="5">
    <source>
        <dbReference type="SAM" id="MobiDB-lite"/>
    </source>
</evidence>
<protein>
    <submittedName>
        <fullName evidence="7">Protein dbf4</fullName>
    </submittedName>
</protein>
<dbReference type="InterPro" id="IPR038545">
    <property type="entry name" value="Znf_DBF_sf"/>
</dbReference>
<evidence type="ECO:0000256" key="3">
    <source>
        <dbReference type="ARBA" id="ARBA00022833"/>
    </source>
</evidence>
<feature type="compositionally biased region" description="Basic and acidic residues" evidence="5">
    <location>
        <begin position="35"/>
        <end position="48"/>
    </location>
</feature>
<reference evidence="7" key="1">
    <citation type="submission" date="2022-08" db="EMBL/GenBank/DDBJ databases">
        <title>Novel sulphate-reducing endosymbionts in the free-living metamonad Anaeramoeba.</title>
        <authorList>
            <person name="Jerlstrom-Hultqvist J."/>
            <person name="Cepicka I."/>
            <person name="Gallot-Lavallee L."/>
            <person name="Salas-Leiva D."/>
            <person name="Curtis B.A."/>
            <person name="Zahonova K."/>
            <person name="Pipaliya S."/>
            <person name="Dacks J."/>
            <person name="Roger A.J."/>
        </authorList>
    </citation>
    <scope>NUCLEOTIDE SEQUENCE</scope>
    <source>
        <strain evidence="7">Busselton2</strain>
    </source>
</reference>
<dbReference type="PROSITE" id="PS51265">
    <property type="entry name" value="ZF_DBF4"/>
    <property type="match status" value="1"/>
</dbReference>
<dbReference type="Proteomes" id="UP001146793">
    <property type="component" value="Unassembled WGS sequence"/>
</dbReference>
<evidence type="ECO:0000256" key="1">
    <source>
        <dbReference type="ARBA" id="ARBA00022723"/>
    </source>
</evidence>
<dbReference type="Pfam" id="PF07535">
    <property type="entry name" value="zf-DBF"/>
    <property type="match status" value="1"/>
</dbReference>
<feature type="region of interest" description="Disordered" evidence="5">
    <location>
        <begin position="208"/>
        <end position="252"/>
    </location>
</feature>